<dbReference type="PANTHER" id="PTHR43711:SF1">
    <property type="entry name" value="HISTIDINE KINASE 1"/>
    <property type="match status" value="1"/>
</dbReference>
<dbReference type="Gene3D" id="3.30.565.10">
    <property type="entry name" value="Histidine kinase-like ATPase, C-terminal domain"/>
    <property type="match status" value="1"/>
</dbReference>
<keyword evidence="7" id="KW-0175">Coiled coil</keyword>
<keyword evidence="9" id="KW-0812">Transmembrane</keyword>
<dbReference type="InterPro" id="IPR004358">
    <property type="entry name" value="Sig_transdc_His_kin-like_C"/>
</dbReference>
<keyword evidence="3" id="KW-0597">Phosphoprotein</keyword>
<feature type="transmembrane region" description="Helical" evidence="9">
    <location>
        <begin position="72"/>
        <end position="92"/>
    </location>
</feature>
<dbReference type="InterPro" id="IPR005467">
    <property type="entry name" value="His_kinase_dom"/>
</dbReference>
<dbReference type="CDD" id="cd14686">
    <property type="entry name" value="bZIP"/>
    <property type="match status" value="1"/>
</dbReference>
<dbReference type="Proteomes" id="UP001139494">
    <property type="component" value="Unassembled WGS sequence"/>
</dbReference>
<feature type="transmembrane region" description="Helical" evidence="9">
    <location>
        <begin position="12"/>
        <end position="30"/>
    </location>
</feature>
<evidence type="ECO:0000256" key="6">
    <source>
        <dbReference type="ARBA" id="ARBA00023012"/>
    </source>
</evidence>
<evidence type="ECO:0000256" key="8">
    <source>
        <dbReference type="SAM" id="MobiDB-lite"/>
    </source>
</evidence>
<evidence type="ECO:0000256" key="4">
    <source>
        <dbReference type="ARBA" id="ARBA00022679"/>
    </source>
</evidence>
<comment type="caution">
    <text evidence="11">The sequence shown here is derived from an EMBL/GenBank/DDBJ whole genome shotgun (WGS) entry which is preliminary data.</text>
</comment>
<dbReference type="CDD" id="cd00082">
    <property type="entry name" value="HisKA"/>
    <property type="match status" value="1"/>
</dbReference>
<dbReference type="GO" id="GO:0000155">
    <property type="term" value="F:phosphorelay sensor kinase activity"/>
    <property type="evidence" value="ECO:0007669"/>
    <property type="project" value="InterPro"/>
</dbReference>
<dbReference type="InterPro" id="IPR003661">
    <property type="entry name" value="HisK_dim/P_dom"/>
</dbReference>
<dbReference type="Gene3D" id="1.10.287.130">
    <property type="match status" value="1"/>
</dbReference>
<dbReference type="InterPro" id="IPR036890">
    <property type="entry name" value="HATPase_C_sf"/>
</dbReference>
<gene>
    <name evidence="11" type="ORF">KM295_08590</name>
</gene>
<dbReference type="InterPro" id="IPR003594">
    <property type="entry name" value="HATPase_dom"/>
</dbReference>
<dbReference type="InterPro" id="IPR036097">
    <property type="entry name" value="HisK_dim/P_sf"/>
</dbReference>
<name>A0A9R1CTU3_9EURY</name>
<dbReference type="InterPro" id="IPR050736">
    <property type="entry name" value="Sensor_HK_Regulatory"/>
</dbReference>
<keyword evidence="9" id="KW-1133">Transmembrane helix</keyword>
<evidence type="ECO:0000256" key="9">
    <source>
        <dbReference type="SAM" id="Phobius"/>
    </source>
</evidence>
<dbReference type="SMART" id="SM00388">
    <property type="entry name" value="HisKA"/>
    <property type="match status" value="1"/>
</dbReference>
<dbReference type="SUPFAM" id="SSF47384">
    <property type="entry name" value="Homodimeric domain of signal transducing histidine kinase"/>
    <property type="match status" value="1"/>
</dbReference>
<feature type="transmembrane region" description="Helical" evidence="9">
    <location>
        <begin position="36"/>
        <end position="60"/>
    </location>
</feature>
<dbReference type="SUPFAM" id="SSF55874">
    <property type="entry name" value="ATPase domain of HSP90 chaperone/DNA topoisomerase II/histidine kinase"/>
    <property type="match status" value="1"/>
</dbReference>
<evidence type="ECO:0000313" key="12">
    <source>
        <dbReference type="Proteomes" id="UP001139494"/>
    </source>
</evidence>
<keyword evidence="9" id="KW-0472">Membrane</keyword>
<dbReference type="PANTHER" id="PTHR43711">
    <property type="entry name" value="TWO-COMPONENT HISTIDINE KINASE"/>
    <property type="match status" value="1"/>
</dbReference>
<evidence type="ECO:0000256" key="5">
    <source>
        <dbReference type="ARBA" id="ARBA00022777"/>
    </source>
</evidence>
<keyword evidence="5 11" id="KW-0418">Kinase</keyword>
<evidence type="ECO:0000256" key="2">
    <source>
        <dbReference type="ARBA" id="ARBA00012438"/>
    </source>
</evidence>
<dbReference type="AlphaFoldDB" id="A0A9R1CTU3"/>
<accession>A0A9R1CTU3</accession>
<dbReference type="EC" id="2.7.13.3" evidence="2"/>
<feature type="transmembrane region" description="Helical" evidence="9">
    <location>
        <begin position="104"/>
        <end position="125"/>
    </location>
</feature>
<keyword evidence="6" id="KW-0902">Two-component regulatory system</keyword>
<keyword evidence="12" id="KW-1185">Reference proteome</keyword>
<feature type="compositionally biased region" description="Basic and acidic residues" evidence="8">
    <location>
        <begin position="296"/>
        <end position="305"/>
    </location>
</feature>
<feature type="coiled-coil region" evidence="7">
    <location>
        <begin position="126"/>
        <end position="160"/>
    </location>
</feature>
<dbReference type="Pfam" id="PF16926">
    <property type="entry name" value="HisKA_4TM"/>
    <property type="match status" value="1"/>
</dbReference>
<sequence length="391" mass="41831">MRARLSRGHSAGAIAAVGVATALSHLYHAVREPAIHSLMVGVIVPIALSALLIGAGVRLYRSDLPTSGMRRVAGWTWVGALVGIVFGYPVIPYQAAHGITMVDVPFVVVNWMTTGGIAGFLIGLYDARQEQYRDALEAERAELEAREQELERQNERLDHFASVISHDLRNPLTVATGRLELLQEEHESEHIEAVTTAIDRMDTLIDELLTLARQDKSIDDTEPVSLASVADRCWTMITAPEATLAVEDDPTVIADASRLQQLFENLFRNAVEHGSTGSRTGSDDSVEHGSTSNRPQADDAVEHGGDGITVTVGALPDGSGFYVEDDGRGLPEDDVDRLFDPGESTSADGTGLGLAIVDGIVDAHGWEISATESDAGGARFEITGVETETAS</sequence>
<evidence type="ECO:0000256" key="3">
    <source>
        <dbReference type="ARBA" id="ARBA00022553"/>
    </source>
</evidence>
<dbReference type="PROSITE" id="PS50109">
    <property type="entry name" value="HIS_KIN"/>
    <property type="match status" value="1"/>
</dbReference>
<dbReference type="Pfam" id="PF02518">
    <property type="entry name" value="HATPase_c"/>
    <property type="match status" value="1"/>
</dbReference>
<dbReference type="Pfam" id="PF00512">
    <property type="entry name" value="HisKA"/>
    <property type="match status" value="1"/>
</dbReference>
<evidence type="ECO:0000259" key="10">
    <source>
        <dbReference type="PROSITE" id="PS50109"/>
    </source>
</evidence>
<organism evidence="11 12">
    <name type="scientific">Natronomonas aquatica</name>
    <dbReference type="NCBI Taxonomy" id="2841590"/>
    <lineage>
        <taxon>Archaea</taxon>
        <taxon>Methanobacteriati</taxon>
        <taxon>Methanobacteriota</taxon>
        <taxon>Stenosarchaea group</taxon>
        <taxon>Halobacteria</taxon>
        <taxon>Halobacteriales</taxon>
        <taxon>Natronomonadaceae</taxon>
        <taxon>Natronomonas</taxon>
    </lineage>
</organism>
<dbReference type="InterPro" id="IPR031623">
    <property type="entry name" value="HisKA_4TM"/>
</dbReference>
<keyword evidence="4" id="KW-0808">Transferase</keyword>
<feature type="region of interest" description="Disordered" evidence="8">
    <location>
        <begin position="273"/>
        <end position="309"/>
    </location>
</feature>
<evidence type="ECO:0000256" key="7">
    <source>
        <dbReference type="SAM" id="Coils"/>
    </source>
</evidence>
<dbReference type="EMBL" id="JAHLKM010000009">
    <property type="protein sequence ID" value="MCQ4333531.1"/>
    <property type="molecule type" value="Genomic_DNA"/>
</dbReference>
<protein>
    <recommendedName>
        <fullName evidence="2">histidine kinase</fullName>
        <ecNumber evidence="2">2.7.13.3</ecNumber>
    </recommendedName>
</protein>
<feature type="domain" description="Histidine kinase" evidence="10">
    <location>
        <begin position="163"/>
        <end position="388"/>
    </location>
</feature>
<reference evidence="11" key="1">
    <citation type="journal article" date="2023" name="Front. Microbiol.">
        <title>Genomic-based phylogenetic and metabolic analyses of the genus Natronomonas, and description of Natronomonas aquatica sp. nov.</title>
        <authorList>
            <person name="Garcia-Roldan A."/>
            <person name="Duran-Viseras A."/>
            <person name="de la Haba R.R."/>
            <person name="Corral P."/>
            <person name="Sanchez-Porro C."/>
            <person name="Ventosa A."/>
        </authorList>
    </citation>
    <scope>NUCLEOTIDE SEQUENCE</scope>
    <source>
        <strain evidence="11">F2-12</strain>
    </source>
</reference>
<dbReference type="SMART" id="SM00387">
    <property type="entry name" value="HATPase_c"/>
    <property type="match status" value="1"/>
</dbReference>
<evidence type="ECO:0000256" key="1">
    <source>
        <dbReference type="ARBA" id="ARBA00000085"/>
    </source>
</evidence>
<dbReference type="PRINTS" id="PR00344">
    <property type="entry name" value="BCTRLSENSOR"/>
</dbReference>
<dbReference type="RefSeq" id="WP_256029554.1">
    <property type="nucleotide sequence ID" value="NZ_JAHLKM010000009.1"/>
</dbReference>
<evidence type="ECO:0000313" key="11">
    <source>
        <dbReference type="EMBL" id="MCQ4333531.1"/>
    </source>
</evidence>
<comment type="catalytic activity">
    <reaction evidence="1">
        <text>ATP + protein L-histidine = ADP + protein N-phospho-L-histidine.</text>
        <dbReference type="EC" id="2.7.13.3"/>
    </reaction>
</comment>
<proteinExistence type="predicted"/>